<organism evidence="3 4">
    <name type="scientific">Syntrophaceticus schinkii</name>
    <dbReference type="NCBI Taxonomy" id="499207"/>
    <lineage>
        <taxon>Bacteria</taxon>
        <taxon>Bacillati</taxon>
        <taxon>Bacillota</taxon>
        <taxon>Clostridia</taxon>
        <taxon>Thermoanaerobacterales</taxon>
        <taxon>Thermoanaerobacterales Family III. Incertae Sedis</taxon>
        <taxon>Syntrophaceticus</taxon>
    </lineage>
</organism>
<sequence>MKGQNRPAVSLFALLAIMILTSALLCGCYQNNSQNTAQTPIGDSANGQKVEETGITDPLTGRKAQKVVPLVAVMVDNLGAARPQTGLGEAGVVYEMEAEAKITRFMALFAGDPPNAVGPVRSARSYYLQICKEWDALYAHVGGSKDASANIKSWGIKDLDEFRNGGEYRRDQARKAPHNVYLNIDKATKGKKQGLQPHWQFGNPAEGDPDFSKISFSYGSGNNVFYEFSASEKRYLRYINSSPHSDRESGKQIAVTNVVIQYAPHQYRGDGTACIDINVIGSGKAEFFLAGQYQEGTWQKESMKSTTRFFNAEGKEIIFPRGNTWVQVLRPGTPVEKV</sequence>
<dbReference type="Proteomes" id="UP000046155">
    <property type="component" value="Unassembled WGS sequence"/>
</dbReference>
<dbReference type="InterPro" id="IPR021416">
    <property type="entry name" value="DUF3048_N"/>
</dbReference>
<dbReference type="Gene3D" id="3.50.90.10">
    <property type="entry name" value="YerB-like"/>
    <property type="match status" value="1"/>
</dbReference>
<accession>A0A0B7MBJ3</accession>
<feature type="domain" description="DUF3048" evidence="1">
    <location>
        <begin position="60"/>
        <end position="190"/>
    </location>
</feature>
<dbReference type="RefSeq" id="WP_052835158.1">
    <property type="nucleotide sequence ID" value="NZ_CDRZ01000008.1"/>
</dbReference>
<keyword evidence="4" id="KW-1185">Reference proteome</keyword>
<dbReference type="EMBL" id="CDRZ01000008">
    <property type="protein sequence ID" value="CEO87435.1"/>
    <property type="molecule type" value="Genomic_DNA"/>
</dbReference>
<evidence type="ECO:0000313" key="3">
    <source>
        <dbReference type="EMBL" id="CEO87435.1"/>
    </source>
</evidence>
<dbReference type="SUPFAM" id="SSF159774">
    <property type="entry name" value="YerB-like"/>
    <property type="match status" value="1"/>
</dbReference>
<feature type="domain" description="DUF3048" evidence="2">
    <location>
        <begin position="215"/>
        <end position="326"/>
    </location>
</feature>
<dbReference type="InterPro" id="IPR035328">
    <property type="entry name" value="DUF3048_C"/>
</dbReference>
<keyword evidence="3" id="KW-0449">Lipoprotein</keyword>
<dbReference type="OrthoDB" id="9779102at2"/>
<evidence type="ECO:0000313" key="4">
    <source>
        <dbReference type="Proteomes" id="UP000046155"/>
    </source>
</evidence>
<dbReference type="PROSITE" id="PS51257">
    <property type="entry name" value="PROKAR_LIPOPROTEIN"/>
    <property type="match status" value="1"/>
</dbReference>
<dbReference type="InterPro" id="IPR023158">
    <property type="entry name" value="YerB-like_sf"/>
</dbReference>
<reference evidence="4" key="1">
    <citation type="submission" date="2015-01" db="EMBL/GenBank/DDBJ databases">
        <authorList>
            <person name="Manzoor Shahid"/>
            <person name="Zubair Saima"/>
        </authorList>
    </citation>
    <scope>NUCLEOTIDE SEQUENCE [LARGE SCALE GENOMIC DNA]</scope>
    <source>
        <strain evidence="4">Sp3</strain>
    </source>
</reference>
<protein>
    <submittedName>
        <fullName evidence="3">Putative lipoprotein yerB</fullName>
    </submittedName>
</protein>
<gene>
    <name evidence="3" type="ORF">SSCH_1050005</name>
</gene>
<dbReference type="Pfam" id="PF17479">
    <property type="entry name" value="DUF3048_C"/>
    <property type="match status" value="1"/>
</dbReference>
<evidence type="ECO:0000259" key="1">
    <source>
        <dbReference type="Pfam" id="PF11258"/>
    </source>
</evidence>
<name>A0A0B7MBJ3_9FIRM</name>
<dbReference type="AlphaFoldDB" id="A0A0B7MBJ3"/>
<dbReference type="Pfam" id="PF11258">
    <property type="entry name" value="DUF3048"/>
    <property type="match status" value="1"/>
</dbReference>
<proteinExistence type="predicted"/>
<evidence type="ECO:0000259" key="2">
    <source>
        <dbReference type="Pfam" id="PF17479"/>
    </source>
</evidence>